<feature type="chain" id="PRO_5020026388" description="tRNA/rRNA methyltransferase SpoU type domain-containing protein" evidence="3">
    <location>
        <begin position="22"/>
        <end position="559"/>
    </location>
</feature>
<dbReference type="EMBL" id="SDOX01000017">
    <property type="protein sequence ID" value="TFJ84734.1"/>
    <property type="molecule type" value="Genomic_DNA"/>
</dbReference>
<dbReference type="Pfam" id="PF00588">
    <property type="entry name" value="SpoU_methylase"/>
    <property type="match status" value="1"/>
</dbReference>
<evidence type="ECO:0000256" key="1">
    <source>
        <dbReference type="ARBA" id="ARBA00022603"/>
    </source>
</evidence>
<dbReference type="GO" id="GO:0032259">
    <property type="term" value="P:methylation"/>
    <property type="evidence" value="ECO:0007669"/>
    <property type="project" value="UniProtKB-KW"/>
</dbReference>
<dbReference type="GO" id="GO:0006396">
    <property type="term" value="P:RNA processing"/>
    <property type="evidence" value="ECO:0007669"/>
    <property type="project" value="InterPro"/>
</dbReference>
<dbReference type="InterPro" id="IPR001537">
    <property type="entry name" value="SpoU_MeTrfase"/>
</dbReference>
<keyword evidence="1" id="KW-0489">Methyltransferase</keyword>
<dbReference type="Gene3D" id="3.40.1280.10">
    <property type="match status" value="1"/>
</dbReference>
<reference evidence="5 6" key="1">
    <citation type="submission" date="2019-01" db="EMBL/GenBank/DDBJ databases">
        <title>Nuclear Genome Assembly of the Microalgal Biofuel strain Nannochloropsis salina CCMP1776.</title>
        <authorList>
            <person name="Hovde B."/>
        </authorList>
    </citation>
    <scope>NUCLEOTIDE SEQUENCE [LARGE SCALE GENOMIC DNA]</scope>
    <source>
        <strain evidence="5 6">CCMP1776</strain>
    </source>
</reference>
<evidence type="ECO:0000259" key="4">
    <source>
        <dbReference type="Pfam" id="PF00588"/>
    </source>
</evidence>
<keyword evidence="2" id="KW-0808">Transferase</keyword>
<organism evidence="5 6">
    <name type="scientific">Nannochloropsis salina CCMP1776</name>
    <dbReference type="NCBI Taxonomy" id="1027361"/>
    <lineage>
        <taxon>Eukaryota</taxon>
        <taxon>Sar</taxon>
        <taxon>Stramenopiles</taxon>
        <taxon>Ochrophyta</taxon>
        <taxon>Eustigmatophyceae</taxon>
        <taxon>Eustigmatales</taxon>
        <taxon>Monodopsidaceae</taxon>
        <taxon>Microchloropsis</taxon>
        <taxon>Microchloropsis salina</taxon>
    </lineage>
</organism>
<dbReference type="GO" id="GO:0008173">
    <property type="term" value="F:RNA methyltransferase activity"/>
    <property type="evidence" value="ECO:0007669"/>
    <property type="project" value="InterPro"/>
</dbReference>
<evidence type="ECO:0000256" key="3">
    <source>
        <dbReference type="SAM" id="SignalP"/>
    </source>
</evidence>
<evidence type="ECO:0000313" key="6">
    <source>
        <dbReference type="Proteomes" id="UP000355283"/>
    </source>
</evidence>
<keyword evidence="3" id="KW-0732">Signal</keyword>
<protein>
    <recommendedName>
        <fullName evidence="4">tRNA/rRNA methyltransferase SpoU type domain-containing protein</fullName>
    </recommendedName>
</protein>
<dbReference type="InterPro" id="IPR029026">
    <property type="entry name" value="tRNA_m1G_MTases_N"/>
</dbReference>
<proteinExistence type="predicted"/>
<dbReference type="GO" id="GO:0003723">
    <property type="term" value="F:RNA binding"/>
    <property type="evidence" value="ECO:0007669"/>
    <property type="project" value="InterPro"/>
</dbReference>
<name>A0A4D9D1B5_9STRA</name>
<keyword evidence="6" id="KW-1185">Reference proteome</keyword>
<dbReference type="Proteomes" id="UP000355283">
    <property type="component" value="Unassembled WGS sequence"/>
</dbReference>
<gene>
    <name evidence="5" type="ORF">NSK_003766</name>
</gene>
<evidence type="ECO:0000313" key="5">
    <source>
        <dbReference type="EMBL" id="TFJ84734.1"/>
    </source>
</evidence>
<dbReference type="InterPro" id="IPR029028">
    <property type="entry name" value="Alpha/beta_knot_MTases"/>
</dbReference>
<accession>A0A4D9D1B5</accession>
<dbReference type="PANTHER" id="PTHR46429">
    <property type="entry name" value="23S RRNA (GUANOSINE-2'-O-)-METHYLTRANSFERASE RLMB"/>
    <property type="match status" value="1"/>
</dbReference>
<evidence type="ECO:0000256" key="2">
    <source>
        <dbReference type="ARBA" id="ARBA00022679"/>
    </source>
</evidence>
<dbReference type="AlphaFoldDB" id="A0A4D9D1B5"/>
<dbReference type="CDD" id="cd18097">
    <property type="entry name" value="SpoU-like"/>
    <property type="match status" value="1"/>
</dbReference>
<dbReference type="PANTHER" id="PTHR46429:SF1">
    <property type="entry name" value="23S RRNA (GUANOSINE-2'-O-)-METHYLTRANSFERASE RLMB"/>
    <property type="match status" value="1"/>
</dbReference>
<sequence length="559" mass="60349">MRRPLLLPSFLVLVTSRTIRSLPGPPLAKPARGVALLSSAPSLLHPFSTLAGTSRRIFISRARFDSLPGHRLGPLTESHFYRHEVHRRFVSTSVLFAASPSPSALPPASSLDPPLKNAWGQRIIPLNDLSPPPSSAVLDLTDDLLRRGIPELADIKEGLVFFQLQQPPHPGRDSARAPDKAIVASPAPTLGQGDASSPSQAWLSLSLQSPGDGLAAPASEGRARLLGLPLRNGRLQDPQARPGAPRILLNLPPSSMDNSSPPIHPSSTITVTWNGDKIRTGSSHRCAATREDAVVPARKAALDAALTSLGIDLQALSQEDQVTGSGSSALRSYFSFVQPRPHKQHAPVDNALEAAALRAANQIAFLVRAYRAEQAEFLRNHDEAMSSLQSFPRSMHPLVLILDNVRSAYNVGSLFRTAETALLQELITCGFTPHPPHEKLKKTACRSLENVPSRHFSTTLDAVRTMKEEGYVVFAMETTSRSQCYTHVAFPEKAALVLGNEVIGVDTAVLEECDGGIIEIPTFGQKNSLNVASAAPVVVFEVLRQWGTFNKEEGKVDKT</sequence>
<feature type="domain" description="tRNA/rRNA methyltransferase SpoU type" evidence="4">
    <location>
        <begin position="398"/>
        <end position="539"/>
    </location>
</feature>
<dbReference type="InterPro" id="IPR004441">
    <property type="entry name" value="rRNA_MeTrfase_TrmH"/>
</dbReference>
<feature type="signal peptide" evidence="3">
    <location>
        <begin position="1"/>
        <end position="21"/>
    </location>
</feature>
<dbReference type="SUPFAM" id="SSF75217">
    <property type="entry name" value="alpha/beta knot"/>
    <property type="match status" value="1"/>
</dbReference>
<dbReference type="OrthoDB" id="241340at2759"/>
<dbReference type="GO" id="GO:0005829">
    <property type="term" value="C:cytosol"/>
    <property type="evidence" value="ECO:0007669"/>
    <property type="project" value="TreeGrafter"/>
</dbReference>
<comment type="caution">
    <text evidence="5">The sequence shown here is derived from an EMBL/GenBank/DDBJ whole genome shotgun (WGS) entry which is preliminary data.</text>
</comment>